<keyword evidence="1" id="KW-0812">Transmembrane</keyword>
<evidence type="ECO:0000313" key="3">
    <source>
        <dbReference type="EMBL" id="WIA18853.1"/>
    </source>
</evidence>
<keyword evidence="4" id="KW-1185">Reference proteome</keyword>
<feature type="signal peptide" evidence="2">
    <location>
        <begin position="1"/>
        <end position="27"/>
    </location>
</feature>
<evidence type="ECO:0008006" key="5">
    <source>
        <dbReference type="Google" id="ProtNLM"/>
    </source>
</evidence>
<keyword evidence="1" id="KW-0472">Membrane</keyword>
<dbReference type="Pfam" id="PF11282">
    <property type="entry name" value="DUF3082"/>
    <property type="match status" value="1"/>
</dbReference>
<feature type="transmembrane region" description="Helical" evidence="1">
    <location>
        <begin position="142"/>
        <end position="163"/>
    </location>
</feature>
<feature type="transmembrane region" description="Helical" evidence="1">
    <location>
        <begin position="103"/>
        <end position="122"/>
    </location>
</feature>
<dbReference type="EMBL" id="CP126217">
    <property type="protein sequence ID" value="WIA18853.1"/>
    <property type="molecule type" value="Genomic_DNA"/>
</dbReference>
<accession>A0ABY8UBL7</accession>
<keyword evidence="1" id="KW-1133">Transmembrane helix</keyword>
<sequence length="230" mass="24550">MHASLWSRLDWELLLLACALPAGPALAEEGVAYNATQGEGIVKTLSGVAYIGLLLYFLTKVLNRRARKAREERLAGQGPVTTVFTKLIEKATEGKPRPKVTPLAAFIGAAQAAVIAYGLFIFSSKVTNIIAVQDLPAGYTAANIATTVRTIIVGLVYLATFIFSANAVGLTGLGLQLLFFPDSLPDEDELLAPKIPKGPQLPKQRVFRHGLVFASVHTVAGCECEPGHLL</sequence>
<keyword evidence="2" id="KW-0732">Signal</keyword>
<name>A0ABY8UBL7_TETOB</name>
<dbReference type="InterPro" id="IPR021434">
    <property type="entry name" value="DUF3082"/>
</dbReference>
<evidence type="ECO:0000256" key="2">
    <source>
        <dbReference type="SAM" id="SignalP"/>
    </source>
</evidence>
<reference evidence="3 4" key="1">
    <citation type="submission" date="2023-05" db="EMBL/GenBank/DDBJ databases">
        <title>A 100% complete, gapless, phased diploid assembly of the Scenedesmus obliquus UTEX 3031 genome.</title>
        <authorList>
            <person name="Biondi T.C."/>
            <person name="Hanschen E.R."/>
            <person name="Kwon T."/>
            <person name="Eng W."/>
            <person name="Kruse C.P.S."/>
            <person name="Koehler S.I."/>
            <person name="Kunde Y."/>
            <person name="Gleasner C.D."/>
            <person name="You Mak K.T."/>
            <person name="Polle J."/>
            <person name="Hovde B.T."/>
            <person name="Starkenburg S.R."/>
        </authorList>
    </citation>
    <scope>NUCLEOTIDE SEQUENCE [LARGE SCALE GENOMIC DNA]</scope>
    <source>
        <strain evidence="3 4">DOE0152z</strain>
    </source>
</reference>
<proteinExistence type="predicted"/>
<dbReference type="PANTHER" id="PTHR35733">
    <property type="entry name" value="OS02G0307800 PROTEIN"/>
    <property type="match status" value="1"/>
</dbReference>
<protein>
    <recommendedName>
        <fullName evidence="5">Translocon Sec61/SecY plug domain-containing protein</fullName>
    </recommendedName>
</protein>
<feature type="chain" id="PRO_5045662550" description="Translocon Sec61/SecY plug domain-containing protein" evidence="2">
    <location>
        <begin position="28"/>
        <end position="230"/>
    </location>
</feature>
<evidence type="ECO:0000256" key="1">
    <source>
        <dbReference type="SAM" id="Phobius"/>
    </source>
</evidence>
<feature type="transmembrane region" description="Helical" evidence="1">
    <location>
        <begin position="43"/>
        <end position="63"/>
    </location>
</feature>
<dbReference type="PANTHER" id="PTHR35733:SF1">
    <property type="entry name" value="OS02G0307800 PROTEIN"/>
    <property type="match status" value="1"/>
</dbReference>
<gene>
    <name evidence="3" type="ORF">OEZ85_003531</name>
</gene>
<evidence type="ECO:0000313" key="4">
    <source>
        <dbReference type="Proteomes" id="UP001244341"/>
    </source>
</evidence>
<organism evidence="3 4">
    <name type="scientific">Tetradesmus obliquus</name>
    <name type="common">Green alga</name>
    <name type="synonym">Acutodesmus obliquus</name>
    <dbReference type="NCBI Taxonomy" id="3088"/>
    <lineage>
        <taxon>Eukaryota</taxon>
        <taxon>Viridiplantae</taxon>
        <taxon>Chlorophyta</taxon>
        <taxon>core chlorophytes</taxon>
        <taxon>Chlorophyceae</taxon>
        <taxon>CS clade</taxon>
        <taxon>Sphaeropleales</taxon>
        <taxon>Scenedesmaceae</taxon>
        <taxon>Tetradesmus</taxon>
    </lineage>
</organism>
<dbReference type="Proteomes" id="UP001244341">
    <property type="component" value="Chromosome 10b"/>
</dbReference>